<dbReference type="KEGG" id="cmet:K6K41_16605"/>
<keyword evidence="4" id="KW-1185">Reference proteome</keyword>
<accession>A0A9E6R7D7</accession>
<dbReference type="SUPFAM" id="SSF52540">
    <property type="entry name" value="P-loop containing nucleoside triphosphate hydrolases"/>
    <property type="match status" value="1"/>
</dbReference>
<feature type="domain" description="Primase C-terminal 2" evidence="2">
    <location>
        <begin position="242"/>
        <end position="307"/>
    </location>
</feature>
<dbReference type="Gene3D" id="3.40.50.300">
    <property type="entry name" value="P-loop containing nucleotide triphosphate hydrolases"/>
    <property type="match status" value="1"/>
</dbReference>
<gene>
    <name evidence="3" type="ORF">K6K41_16605</name>
</gene>
<dbReference type="InterPro" id="IPR014819">
    <property type="entry name" value="PriCT_2"/>
</dbReference>
<evidence type="ECO:0000313" key="4">
    <source>
        <dbReference type="Proteomes" id="UP000825701"/>
    </source>
</evidence>
<dbReference type="GO" id="GO:0016817">
    <property type="term" value="F:hydrolase activity, acting on acid anhydrides"/>
    <property type="evidence" value="ECO:0007669"/>
    <property type="project" value="InterPro"/>
</dbReference>
<evidence type="ECO:0000313" key="3">
    <source>
        <dbReference type="EMBL" id="QZN98634.1"/>
    </source>
</evidence>
<dbReference type="InterPro" id="IPR027417">
    <property type="entry name" value="P-loop_NTPase"/>
</dbReference>
<dbReference type="AlphaFoldDB" id="A0A9E6R7D7"/>
<name>A0A9E6R7D7_9HYPH</name>
<dbReference type="EMBL" id="CP081869">
    <property type="protein sequence ID" value="QZN98634.1"/>
    <property type="molecule type" value="Genomic_DNA"/>
</dbReference>
<dbReference type="RefSeq" id="WP_261401576.1">
    <property type="nucleotide sequence ID" value="NZ_CP081869.1"/>
</dbReference>
<dbReference type="Proteomes" id="UP000825701">
    <property type="component" value="Chromosome"/>
</dbReference>
<dbReference type="Pfam" id="PF13481">
    <property type="entry name" value="AAA_25"/>
    <property type="match status" value="1"/>
</dbReference>
<protein>
    <submittedName>
        <fullName evidence="3">AAA family ATPase</fullName>
    </submittedName>
</protein>
<proteinExistence type="predicted"/>
<evidence type="ECO:0000259" key="2">
    <source>
        <dbReference type="Pfam" id="PF08707"/>
    </source>
</evidence>
<sequence>MSANTYRADADSSTVSPLDRRFPFTIIPDLSGATMHVEELSLRELAARAKGTRRKTKKRLPLFNGAAFGDVLSDKGSLRHDANVMAVAAVVVDYDGGTIAIGAARAAINAAGLNALVLTSPTNGEPGRGYRWRGVFPLSRPHDRAAYEALAEQANGLFGGALDKGSREPSRSYFIGHTGKLTTYLVEGRRWIDEADDLPRTAWTKAETDAPGAHDHAEKWGRPLHVLRSALFAVPNDGSRPEHADRDWWLKIVAAVNFETSGADEGFAVLDDWSRQWPGYDAEKTRAAWDSFRRSTGRVVTGRHILNLAEAEGWRDLERMFGLFDDLAEEEREDAAWQEAVDDIVGKAGGGFFESVADWGETAPEREWLIKDLIPNRQVTLLYGDGATGKSLLALQLAAAVANGSPWIGRAIDRPGVALFFTAEDDRDEVHRRVVDIATHHGTTVADLCRRLYAHSTIREDGEFEDPLLASLDPKKGLVPTAAYERLDREMGRRKPSVVVLDTLAHFHDGDENAKALATRFIGLMRRLAVRHKCVVRACAPQRGGHGQRYRLSGQRGLEQHRAVTPLPDEGEEWRRHRGEPGRPHAGDHEGQLWSVRRTDRPALACRCVRGLRNLQRQRDGRREGEGVFLKLLDLWSAQPGRYVSPSPSNTYAPKVFAAHPEAEGCTKGALEAAMHALFKDGTITTGLHGRAGSERSHLVRANRG</sequence>
<dbReference type="Pfam" id="PF08707">
    <property type="entry name" value="PriCT_2"/>
    <property type="match status" value="1"/>
</dbReference>
<reference evidence="3" key="1">
    <citation type="submission" date="2021-08" db="EMBL/GenBank/DDBJ databases">
        <authorList>
            <person name="Zhang H."/>
            <person name="Xu M."/>
            <person name="Yu Z."/>
            <person name="Yang L."/>
            <person name="Cai Y."/>
        </authorList>
    </citation>
    <scope>NUCLEOTIDE SEQUENCE</scope>
    <source>
        <strain evidence="3">CHL1</strain>
    </source>
</reference>
<feature type="region of interest" description="Disordered" evidence="1">
    <location>
        <begin position="566"/>
        <end position="590"/>
    </location>
</feature>
<evidence type="ECO:0000256" key="1">
    <source>
        <dbReference type="SAM" id="MobiDB-lite"/>
    </source>
</evidence>
<organism evidence="3 4">
    <name type="scientific">Chenggangzhangella methanolivorans</name>
    <dbReference type="NCBI Taxonomy" id="1437009"/>
    <lineage>
        <taxon>Bacteria</taxon>
        <taxon>Pseudomonadati</taxon>
        <taxon>Pseudomonadota</taxon>
        <taxon>Alphaproteobacteria</taxon>
        <taxon>Hyphomicrobiales</taxon>
        <taxon>Methylopilaceae</taxon>
        <taxon>Chenggangzhangella</taxon>
    </lineage>
</organism>
<feature type="compositionally biased region" description="Basic and acidic residues" evidence="1">
    <location>
        <begin position="573"/>
        <end position="590"/>
    </location>
</feature>